<comment type="caution">
    <text evidence="1">The sequence shown here is derived from an EMBL/GenBank/DDBJ whole genome shotgun (WGS) entry which is preliminary data.</text>
</comment>
<organism evidence="1 2">
    <name type="scientific">Salix suchowensis</name>
    <dbReference type="NCBI Taxonomy" id="1278906"/>
    <lineage>
        <taxon>Eukaryota</taxon>
        <taxon>Viridiplantae</taxon>
        <taxon>Streptophyta</taxon>
        <taxon>Embryophyta</taxon>
        <taxon>Tracheophyta</taxon>
        <taxon>Spermatophyta</taxon>
        <taxon>Magnoliopsida</taxon>
        <taxon>eudicotyledons</taxon>
        <taxon>Gunneridae</taxon>
        <taxon>Pentapetalae</taxon>
        <taxon>rosids</taxon>
        <taxon>fabids</taxon>
        <taxon>Malpighiales</taxon>
        <taxon>Salicaceae</taxon>
        <taxon>Saliceae</taxon>
        <taxon>Salix</taxon>
    </lineage>
</organism>
<reference evidence="1" key="1">
    <citation type="submission" date="2022-10" db="EMBL/GenBank/DDBJ databases">
        <authorList>
            <person name="Hyden B.L."/>
            <person name="Feng K."/>
            <person name="Yates T."/>
            <person name="Jawdy S."/>
            <person name="Smart L.B."/>
            <person name="Muchero W."/>
        </authorList>
    </citation>
    <scope>NUCLEOTIDE SEQUENCE</scope>
    <source>
        <tissue evidence="1">Shoot tip</tissue>
    </source>
</reference>
<gene>
    <name evidence="1" type="ORF">OIU77_003646</name>
</gene>
<protein>
    <submittedName>
        <fullName evidence="1">Uncharacterized protein</fullName>
    </submittedName>
</protein>
<feature type="non-terminal residue" evidence="1">
    <location>
        <position position="18"/>
    </location>
</feature>
<evidence type="ECO:0000313" key="2">
    <source>
        <dbReference type="Proteomes" id="UP001141253"/>
    </source>
</evidence>
<dbReference type="Proteomes" id="UP001141253">
    <property type="component" value="Chromosome 7"/>
</dbReference>
<accession>A0ABQ9B0F0</accession>
<reference evidence="1" key="2">
    <citation type="journal article" date="2023" name="Int. J. Mol. Sci.">
        <title>De Novo Assembly and Annotation of 11 Diverse Shrub Willow (Salix) Genomes Reveals Novel Gene Organization in Sex-Linked Regions.</title>
        <authorList>
            <person name="Hyden B."/>
            <person name="Feng K."/>
            <person name="Yates T.B."/>
            <person name="Jawdy S."/>
            <person name="Cereghino C."/>
            <person name="Smart L.B."/>
            <person name="Muchero W."/>
        </authorList>
    </citation>
    <scope>NUCLEOTIDE SEQUENCE</scope>
    <source>
        <tissue evidence="1">Shoot tip</tissue>
    </source>
</reference>
<proteinExistence type="predicted"/>
<name>A0ABQ9B0F0_9ROSI</name>
<evidence type="ECO:0000313" key="1">
    <source>
        <dbReference type="EMBL" id="KAJ6367331.1"/>
    </source>
</evidence>
<sequence length="18" mass="1977">MPHKTLTECSINTNSTSI</sequence>
<dbReference type="EMBL" id="JAPFFI010000014">
    <property type="protein sequence ID" value="KAJ6367331.1"/>
    <property type="molecule type" value="Genomic_DNA"/>
</dbReference>
<keyword evidence="2" id="KW-1185">Reference proteome</keyword>